<evidence type="ECO:0000313" key="3">
    <source>
        <dbReference type="EMBL" id="CUH20012.1"/>
    </source>
</evidence>
<accession>A0A0M7B644</accession>
<dbReference type="Gene3D" id="2.40.50.90">
    <property type="match status" value="1"/>
</dbReference>
<keyword evidence="4" id="KW-1185">Reference proteome</keyword>
<dbReference type="EMBL" id="CYPR01000024">
    <property type="protein sequence ID" value="CUH20012.1"/>
    <property type="molecule type" value="Genomic_DNA"/>
</dbReference>
<dbReference type="PANTHER" id="PTHR12302">
    <property type="entry name" value="EBNA2 BINDING PROTEIN P100"/>
    <property type="match status" value="1"/>
</dbReference>
<dbReference type="PROSITE" id="PS50830">
    <property type="entry name" value="TNASE_3"/>
    <property type="match status" value="1"/>
</dbReference>
<reference evidence="3 4" key="1">
    <citation type="submission" date="2015-09" db="EMBL/GenBank/DDBJ databases">
        <authorList>
            <person name="Jackson K.R."/>
            <person name="Lunt B.L."/>
            <person name="Fisher J.N.B."/>
            <person name="Gardner A.V."/>
            <person name="Bailey M.E."/>
            <person name="Deus L.M."/>
            <person name="Earl A.S."/>
            <person name="Gibby P.D."/>
            <person name="Hartmann K.A."/>
            <person name="Liu J.E."/>
            <person name="Manci A.M."/>
            <person name="Nielsen D.A."/>
            <person name="Solomon M.B."/>
            <person name="Breakwell D.P."/>
            <person name="Burnett S.H."/>
            <person name="Grose J.H."/>
        </authorList>
    </citation>
    <scope>NUCLEOTIDE SEQUENCE [LARGE SCALE GENOMIC DNA]</scope>
    <source>
        <strain evidence="3 4">CECT 7799</strain>
    </source>
</reference>
<dbReference type="OrthoDB" id="9805504at2"/>
<dbReference type="Pfam" id="PF00565">
    <property type="entry name" value="SNase"/>
    <property type="match status" value="1"/>
</dbReference>
<feature type="domain" description="TNase-like" evidence="2">
    <location>
        <begin position="59"/>
        <end position="177"/>
    </location>
</feature>
<dbReference type="AlphaFoldDB" id="A0A0M7B644"/>
<dbReference type="InterPro" id="IPR016071">
    <property type="entry name" value="Staphylococal_nuclease_OB-fold"/>
</dbReference>
<dbReference type="InterPro" id="IPR035437">
    <property type="entry name" value="SNase_OB-fold_sf"/>
</dbReference>
<feature type="compositionally biased region" description="Basic residues" evidence="1">
    <location>
        <begin position="240"/>
        <end position="249"/>
    </location>
</feature>
<proteinExistence type="predicted"/>
<feature type="region of interest" description="Disordered" evidence="1">
    <location>
        <begin position="187"/>
        <end position="249"/>
    </location>
</feature>
<dbReference type="SMART" id="SM00318">
    <property type="entry name" value="SNc"/>
    <property type="match status" value="1"/>
</dbReference>
<gene>
    <name evidence="3" type="primary">exoI_1</name>
    <name evidence="3" type="ORF">JSE7799_00500</name>
</gene>
<evidence type="ECO:0000313" key="4">
    <source>
        <dbReference type="Proteomes" id="UP000049455"/>
    </source>
</evidence>
<dbReference type="Proteomes" id="UP000049455">
    <property type="component" value="Unassembled WGS sequence"/>
</dbReference>
<evidence type="ECO:0000259" key="2">
    <source>
        <dbReference type="PROSITE" id="PS50830"/>
    </source>
</evidence>
<feature type="compositionally biased region" description="Basic and acidic residues" evidence="1">
    <location>
        <begin position="225"/>
        <end position="239"/>
    </location>
</feature>
<dbReference type="STRING" id="313367.JSE7799_00500"/>
<dbReference type="PANTHER" id="PTHR12302:SF26">
    <property type="entry name" value="BLR1266 PROTEIN"/>
    <property type="match status" value="1"/>
</dbReference>
<organism evidence="3 4">
    <name type="scientific">Jannaschia seosinensis</name>
    <dbReference type="NCBI Taxonomy" id="313367"/>
    <lineage>
        <taxon>Bacteria</taxon>
        <taxon>Pseudomonadati</taxon>
        <taxon>Pseudomonadota</taxon>
        <taxon>Alphaproteobacteria</taxon>
        <taxon>Rhodobacterales</taxon>
        <taxon>Roseobacteraceae</taxon>
        <taxon>Jannaschia</taxon>
    </lineage>
</organism>
<name>A0A0M7B644_9RHOB</name>
<sequence>MFSGRRAHGPTCGCAMEFACWMYDDYLERARVGGRRVGVEFSDAGAGRSAFPDAVGQARVIDGGTIRIGNIRIRLQGIDALESGQAREDASGGLYPCGGQAANALDNLIGRRTVACRREDTDRYGRVVGTCIVSATGEELNAHMVREGWATACRQYSMAYVDEELVAKATKICFWRGRFMMPWNYRAGNRRERGGSNTSAVVSRAGRIGRVSTHGAGRGGSAQRQRGDERRDGENDLRERRLRSLKTLG</sequence>
<protein>
    <submittedName>
        <fullName evidence="3">Succinoglycan biosynthesis protein ExoI</fullName>
    </submittedName>
</protein>
<evidence type="ECO:0000256" key="1">
    <source>
        <dbReference type="SAM" id="MobiDB-lite"/>
    </source>
</evidence>
<dbReference type="SUPFAM" id="SSF50199">
    <property type="entry name" value="Staphylococcal nuclease"/>
    <property type="match status" value="1"/>
</dbReference>